<dbReference type="Pfam" id="PF03717">
    <property type="entry name" value="PBP_dimer"/>
    <property type="match status" value="1"/>
</dbReference>
<keyword evidence="3 16" id="KW-0997">Cell inner membrane</keyword>
<dbReference type="GO" id="GO:0008955">
    <property type="term" value="F:peptidoglycan glycosyltransferase activity"/>
    <property type="evidence" value="ECO:0007669"/>
    <property type="project" value="InterPro"/>
</dbReference>
<gene>
    <name evidence="16" type="primary">ftsI</name>
    <name evidence="20" type="ORF">BWK73_45320</name>
</gene>
<dbReference type="GO" id="GO:0009252">
    <property type="term" value="P:peptidoglycan biosynthetic process"/>
    <property type="evidence" value="ECO:0007669"/>
    <property type="project" value="UniProtKB-UniRule"/>
</dbReference>
<accession>A0A1Y1QAU2</accession>
<proteinExistence type="inferred from homology"/>
<comment type="pathway">
    <text evidence="16">Cell wall biogenesis; peptidoglycan biosynthesis.</text>
</comment>
<keyword evidence="15 16" id="KW-0961">Cell wall biogenesis/degradation</keyword>
<keyword evidence="7 16" id="KW-0812">Transmembrane</keyword>
<dbReference type="GO" id="GO:0000917">
    <property type="term" value="P:division septum assembly"/>
    <property type="evidence" value="ECO:0007669"/>
    <property type="project" value="UniProtKB-KW"/>
</dbReference>
<comment type="subcellular location">
    <subcellularLocation>
        <location evidence="1">Membrane</location>
    </subcellularLocation>
</comment>
<dbReference type="SUPFAM" id="SSF56519">
    <property type="entry name" value="Penicillin binding protein dimerisation domain"/>
    <property type="match status" value="1"/>
</dbReference>
<dbReference type="STRING" id="1123401.GCA_000621325_00771"/>
<evidence type="ECO:0000256" key="8">
    <source>
        <dbReference type="ARBA" id="ARBA00022801"/>
    </source>
</evidence>
<dbReference type="Gene3D" id="3.40.710.10">
    <property type="entry name" value="DD-peptidase/beta-lactamase superfamily"/>
    <property type="match status" value="1"/>
</dbReference>
<dbReference type="AlphaFoldDB" id="A0A1Y1QAU2"/>
<feature type="domain" description="Penicillin-binding protein dimerisation" evidence="19">
    <location>
        <begin position="58"/>
        <end position="251"/>
    </location>
</feature>
<feature type="domain" description="Penicillin-binding protein transpeptidase" evidence="18">
    <location>
        <begin position="292"/>
        <end position="587"/>
    </location>
</feature>
<keyword evidence="9 16" id="KW-0133">Cell shape</keyword>
<dbReference type="Gene3D" id="3.90.1310.10">
    <property type="entry name" value="Penicillin-binding protein 2a (Domain 2)"/>
    <property type="match status" value="1"/>
</dbReference>
<dbReference type="Gene3D" id="1.10.150.770">
    <property type="match status" value="1"/>
</dbReference>
<evidence type="ECO:0000256" key="17">
    <source>
        <dbReference type="SAM" id="MobiDB-lite"/>
    </source>
</evidence>
<evidence type="ECO:0000259" key="18">
    <source>
        <dbReference type="Pfam" id="PF00905"/>
    </source>
</evidence>
<evidence type="ECO:0000256" key="1">
    <source>
        <dbReference type="ARBA" id="ARBA00004370"/>
    </source>
</evidence>
<dbReference type="InterPro" id="IPR001460">
    <property type="entry name" value="PCN-bd_Tpept"/>
</dbReference>
<dbReference type="GO" id="GO:0008658">
    <property type="term" value="F:penicillin binding"/>
    <property type="evidence" value="ECO:0007669"/>
    <property type="project" value="InterPro"/>
</dbReference>
<dbReference type="GO" id="GO:0043093">
    <property type="term" value="P:FtsZ-dependent cytokinesis"/>
    <property type="evidence" value="ECO:0007669"/>
    <property type="project" value="UniProtKB-UniRule"/>
</dbReference>
<dbReference type="InterPro" id="IPR036138">
    <property type="entry name" value="PBP_dimer_sf"/>
</dbReference>
<evidence type="ECO:0000256" key="4">
    <source>
        <dbReference type="ARBA" id="ARBA00022618"/>
    </source>
</evidence>
<evidence type="ECO:0000256" key="15">
    <source>
        <dbReference type="ARBA" id="ARBA00023316"/>
    </source>
</evidence>
<dbReference type="GO" id="GO:0009002">
    <property type="term" value="F:serine-type D-Ala-D-Ala carboxypeptidase activity"/>
    <property type="evidence" value="ECO:0007669"/>
    <property type="project" value="UniProtKB-UniRule"/>
</dbReference>
<evidence type="ECO:0000256" key="5">
    <source>
        <dbReference type="ARBA" id="ARBA00022645"/>
    </source>
</evidence>
<keyword evidence="12 16" id="KW-0472">Membrane</keyword>
<keyword evidence="6 16" id="KW-0645">Protease</keyword>
<evidence type="ECO:0000256" key="13">
    <source>
        <dbReference type="ARBA" id="ARBA00023210"/>
    </source>
</evidence>
<dbReference type="InterPro" id="IPR037532">
    <property type="entry name" value="FtsI_transpept"/>
</dbReference>
<evidence type="ECO:0000313" key="20">
    <source>
        <dbReference type="EMBL" id="OQX01666.1"/>
    </source>
</evidence>
<keyword evidence="14 16" id="KW-0131">Cell cycle</keyword>
<keyword evidence="8 16" id="KW-0378">Hydrolase</keyword>
<dbReference type="GO" id="GO:0006508">
    <property type="term" value="P:proteolysis"/>
    <property type="evidence" value="ECO:0007669"/>
    <property type="project" value="UniProtKB-KW"/>
</dbReference>
<dbReference type="Proteomes" id="UP000192491">
    <property type="component" value="Unassembled WGS sequence"/>
</dbReference>
<evidence type="ECO:0000256" key="7">
    <source>
        <dbReference type="ARBA" id="ARBA00022692"/>
    </source>
</evidence>
<dbReference type="PANTHER" id="PTHR30627">
    <property type="entry name" value="PEPTIDOGLYCAN D,D-TRANSPEPTIDASE"/>
    <property type="match status" value="1"/>
</dbReference>
<comment type="caution">
    <text evidence="20">The sequence shown here is derived from an EMBL/GenBank/DDBJ whole genome shotgun (WGS) entry which is preliminary data.</text>
</comment>
<dbReference type="Pfam" id="PF00905">
    <property type="entry name" value="Transpeptidase"/>
    <property type="match status" value="1"/>
</dbReference>
<sequence>MKRKQLKSPLFQGRRLFLLLALLVVIGGLMLRAAWLEIFQQEWLQQQADKRQMRVVTVPAYRGMITDRNGDPMAISSPVSSLWCNPQDFLRAREDLRHQAAQVLGEPPPTTAKPALLDAYNAARGGREVAAEKLAKLEAGLQHIEQELELKPGELSTKLAQASDKQFFYLGRQLSLETAQSILDLDLPGVAATREYRRYYPLAETAGHVVGMTNIDGTGIEGIEKAQNDLLAGKNGKTRVVRDAKGKLVESVISVEEMQPGQNLQLSIDRRIQYLAYKELKTQVSLLNAKAGSLVVLDAHNGEILAMANVPSFNPNNRKELEPYLYRNRAVTDKSEPGSTIKPLTIAAALEARAIGAEVEINTSPGQINFGKYSVKDPKDYGSITLPTLLAKSSNVGASRVALLMNARDQWMFLSRVGFGSVPNAGFSGETAGLLTNYTQWGKVDRASHGYGYGLSSSLLQIAHAYAPFAANGVFMPTSIYKLNKLDVGQQVMSPDTVRAVLRMMEAVVQEGGTGEKAMVDGYRVAGKTGTAYKYIDGQYRNDRYLTSFIGVAPASRPRLVVAVQIDEPKIDDSGGRAAAPVFSKVMAESLRLLDVPPDNLPSVAQQPVAPQVPVQTPQPAAPTTPTTGGAT</sequence>
<dbReference type="GO" id="GO:0008360">
    <property type="term" value="P:regulation of cell shape"/>
    <property type="evidence" value="ECO:0007669"/>
    <property type="project" value="UniProtKB-KW"/>
</dbReference>
<evidence type="ECO:0000256" key="10">
    <source>
        <dbReference type="ARBA" id="ARBA00022984"/>
    </source>
</evidence>
<dbReference type="PANTHER" id="PTHR30627:SF1">
    <property type="entry name" value="PEPTIDOGLYCAN D,D-TRANSPEPTIDASE FTSI"/>
    <property type="match status" value="1"/>
</dbReference>
<dbReference type="EMBL" id="MTEJ01000557">
    <property type="protein sequence ID" value="OQX01666.1"/>
    <property type="molecule type" value="Genomic_DNA"/>
</dbReference>
<keyword evidence="13 16" id="KW-0717">Septation</keyword>
<feature type="active site" description="Acyl-ester intermediate" evidence="16">
    <location>
        <position position="339"/>
    </location>
</feature>
<evidence type="ECO:0000256" key="3">
    <source>
        <dbReference type="ARBA" id="ARBA00022519"/>
    </source>
</evidence>
<dbReference type="EC" id="3.4.16.4" evidence="16"/>
<evidence type="ECO:0000256" key="12">
    <source>
        <dbReference type="ARBA" id="ARBA00023136"/>
    </source>
</evidence>
<dbReference type="Gene3D" id="3.30.450.330">
    <property type="match status" value="1"/>
</dbReference>
<reference evidence="20 21" key="1">
    <citation type="submission" date="2017-01" db="EMBL/GenBank/DDBJ databases">
        <title>Novel large sulfur bacteria in the metagenomes of groundwater-fed chemosynthetic microbial mats in the Lake Huron basin.</title>
        <authorList>
            <person name="Sharrar A.M."/>
            <person name="Flood B.E."/>
            <person name="Bailey J.V."/>
            <person name="Jones D.S."/>
            <person name="Biddanda B."/>
            <person name="Ruberg S.A."/>
            <person name="Marcus D.N."/>
            <person name="Dick G.J."/>
        </authorList>
    </citation>
    <scope>NUCLEOTIDE SEQUENCE [LARGE SCALE GENOMIC DNA]</scope>
    <source>
        <strain evidence="20">A8</strain>
    </source>
</reference>
<comment type="catalytic activity">
    <reaction evidence="16">
        <text>Preferential cleavage: (Ac)2-L-Lys-D-Ala-|-D-Ala. Also transpeptidation of peptidyl-alanyl moieties that are N-acyl substituents of D-alanine.</text>
        <dbReference type="EC" id="3.4.16.4"/>
    </reaction>
</comment>
<keyword evidence="2 16" id="KW-1003">Cell membrane</keyword>
<dbReference type="InterPro" id="IPR012338">
    <property type="entry name" value="Beta-lactam/transpept-like"/>
</dbReference>
<dbReference type="GO" id="GO:0071555">
    <property type="term" value="P:cell wall organization"/>
    <property type="evidence" value="ECO:0007669"/>
    <property type="project" value="UniProtKB-KW"/>
</dbReference>
<feature type="region of interest" description="Disordered" evidence="17">
    <location>
        <begin position="598"/>
        <end position="632"/>
    </location>
</feature>
<evidence type="ECO:0000256" key="9">
    <source>
        <dbReference type="ARBA" id="ARBA00022960"/>
    </source>
</evidence>
<dbReference type="InterPro" id="IPR050515">
    <property type="entry name" value="Beta-lactam/transpept"/>
</dbReference>
<feature type="compositionally biased region" description="Low complexity" evidence="17">
    <location>
        <begin position="604"/>
        <end position="632"/>
    </location>
</feature>
<organism evidence="20 21">
    <name type="scientific">Thiothrix lacustris</name>
    <dbReference type="NCBI Taxonomy" id="525917"/>
    <lineage>
        <taxon>Bacteria</taxon>
        <taxon>Pseudomonadati</taxon>
        <taxon>Pseudomonadota</taxon>
        <taxon>Gammaproteobacteria</taxon>
        <taxon>Thiotrichales</taxon>
        <taxon>Thiotrichaceae</taxon>
        <taxon>Thiothrix</taxon>
    </lineage>
</organism>
<dbReference type="GO" id="GO:0005886">
    <property type="term" value="C:plasma membrane"/>
    <property type="evidence" value="ECO:0007669"/>
    <property type="project" value="UniProtKB-UniRule"/>
</dbReference>
<dbReference type="HAMAP" id="MF_02080">
    <property type="entry name" value="FtsI_transpept"/>
    <property type="match status" value="1"/>
</dbReference>
<evidence type="ECO:0000256" key="11">
    <source>
        <dbReference type="ARBA" id="ARBA00022989"/>
    </source>
</evidence>
<keyword evidence="4 16" id="KW-0132">Cell division</keyword>
<protein>
    <recommendedName>
        <fullName evidence="16">Peptidoglycan D,D-transpeptidase FtsI</fullName>
        <ecNumber evidence="16">3.4.16.4</ecNumber>
    </recommendedName>
    <alternativeName>
        <fullName evidence="16">Penicillin-binding protein 3</fullName>
        <shortName evidence="16">PBP-3</shortName>
    </alternativeName>
</protein>
<comment type="similarity">
    <text evidence="16">Belongs to the transpeptidase family. FtsI subfamily.</text>
</comment>
<evidence type="ECO:0000256" key="14">
    <source>
        <dbReference type="ARBA" id="ARBA00023306"/>
    </source>
</evidence>
<evidence type="ECO:0000313" key="21">
    <source>
        <dbReference type="Proteomes" id="UP000192491"/>
    </source>
</evidence>
<dbReference type="UniPathway" id="UPA00219"/>
<evidence type="ECO:0000256" key="6">
    <source>
        <dbReference type="ARBA" id="ARBA00022670"/>
    </source>
</evidence>
<keyword evidence="5 16" id="KW-0121">Carboxypeptidase</keyword>
<comment type="function">
    <text evidence="16">Catalyzes cross-linking of the peptidoglycan cell wall at the division septum.</text>
</comment>
<dbReference type="InterPro" id="IPR005311">
    <property type="entry name" value="PBP_dimer"/>
</dbReference>
<evidence type="ECO:0000256" key="16">
    <source>
        <dbReference type="HAMAP-Rule" id="MF_02080"/>
    </source>
</evidence>
<dbReference type="SUPFAM" id="SSF56601">
    <property type="entry name" value="beta-lactamase/transpeptidase-like"/>
    <property type="match status" value="1"/>
</dbReference>
<keyword evidence="11 16" id="KW-1133">Transmembrane helix</keyword>
<name>A0A1Y1QAU2_9GAMM</name>
<keyword evidence="10 16" id="KW-0573">Peptidoglycan synthesis</keyword>
<evidence type="ECO:0000259" key="19">
    <source>
        <dbReference type="Pfam" id="PF03717"/>
    </source>
</evidence>
<evidence type="ECO:0000256" key="2">
    <source>
        <dbReference type="ARBA" id="ARBA00022475"/>
    </source>
</evidence>